<keyword evidence="2" id="KW-0808">Transferase</keyword>
<dbReference type="STRING" id="2094558.A0A314YP67"/>
<keyword evidence="3" id="KW-1185">Reference proteome</keyword>
<dbReference type="GO" id="GO:0008168">
    <property type="term" value="F:methyltransferase activity"/>
    <property type="evidence" value="ECO:0007669"/>
    <property type="project" value="UniProtKB-KW"/>
</dbReference>
<keyword evidence="2" id="KW-0489">Methyltransferase</keyword>
<feature type="compositionally biased region" description="Polar residues" evidence="1">
    <location>
        <begin position="9"/>
        <end position="19"/>
    </location>
</feature>
<dbReference type="GO" id="GO:0032259">
    <property type="term" value="P:methylation"/>
    <property type="evidence" value="ECO:0007669"/>
    <property type="project" value="UniProtKB-KW"/>
</dbReference>
<reference evidence="2 3" key="1">
    <citation type="submission" date="2018-02" db="EMBL/GenBank/DDBJ databases">
        <title>Draft genome of wild Prunus yedoensis var. nudiflora.</title>
        <authorList>
            <person name="Baek S."/>
            <person name="Kim J.-H."/>
            <person name="Choi K."/>
            <person name="Kim G.-B."/>
            <person name="Cho A."/>
            <person name="Jang H."/>
            <person name="Shin C.-H."/>
            <person name="Yu H.-J."/>
            <person name="Mun J.-H."/>
        </authorList>
    </citation>
    <scope>NUCLEOTIDE SEQUENCE [LARGE SCALE GENOMIC DNA]</scope>
    <source>
        <strain evidence="3">cv. Jeju island</strain>
        <tissue evidence="2">Leaf</tissue>
    </source>
</reference>
<proteinExistence type="predicted"/>
<dbReference type="Proteomes" id="UP000250321">
    <property type="component" value="Unassembled WGS sequence"/>
</dbReference>
<evidence type="ECO:0000313" key="3">
    <source>
        <dbReference type="Proteomes" id="UP000250321"/>
    </source>
</evidence>
<feature type="region of interest" description="Disordered" evidence="1">
    <location>
        <begin position="1"/>
        <end position="46"/>
    </location>
</feature>
<name>A0A314YP67_PRUYE</name>
<organism evidence="2 3">
    <name type="scientific">Prunus yedoensis var. nudiflora</name>
    <dbReference type="NCBI Taxonomy" id="2094558"/>
    <lineage>
        <taxon>Eukaryota</taxon>
        <taxon>Viridiplantae</taxon>
        <taxon>Streptophyta</taxon>
        <taxon>Embryophyta</taxon>
        <taxon>Tracheophyta</taxon>
        <taxon>Spermatophyta</taxon>
        <taxon>Magnoliopsida</taxon>
        <taxon>eudicotyledons</taxon>
        <taxon>Gunneridae</taxon>
        <taxon>Pentapetalae</taxon>
        <taxon>rosids</taxon>
        <taxon>fabids</taxon>
        <taxon>Rosales</taxon>
        <taxon>Rosaceae</taxon>
        <taxon>Amygdaloideae</taxon>
        <taxon>Amygdaleae</taxon>
        <taxon>Prunus</taxon>
    </lineage>
</organism>
<comment type="caution">
    <text evidence="2">The sequence shown here is derived from an EMBL/GenBank/DDBJ whole genome shotgun (WGS) entry which is preliminary data.</text>
</comment>
<dbReference type="AlphaFoldDB" id="A0A314YP67"/>
<feature type="compositionally biased region" description="Basic and acidic residues" evidence="1">
    <location>
        <begin position="22"/>
        <end position="40"/>
    </location>
</feature>
<evidence type="ECO:0000313" key="2">
    <source>
        <dbReference type="EMBL" id="PQQ06478.1"/>
    </source>
</evidence>
<evidence type="ECO:0000256" key="1">
    <source>
        <dbReference type="SAM" id="MobiDB-lite"/>
    </source>
</evidence>
<protein>
    <submittedName>
        <fullName evidence="2">Lysine-specific demethylase JMJ25 isoform X2</fullName>
    </submittedName>
</protein>
<accession>A0A314YP67</accession>
<gene>
    <name evidence="2" type="ORF">Pyn_06496</name>
</gene>
<sequence length="82" mass="9284">MGLGEDTNPDLSLLSQSVENDYGARSDTDKDESVADHGHETTQLLKGTPEVVNCQKERVEMSLKKLIWEFFGMFSVERMFQS</sequence>
<dbReference type="EMBL" id="PJQY01000954">
    <property type="protein sequence ID" value="PQQ06478.1"/>
    <property type="molecule type" value="Genomic_DNA"/>
</dbReference>